<dbReference type="SUPFAM" id="SSF51735">
    <property type="entry name" value="NAD(P)-binding Rossmann-fold domains"/>
    <property type="match status" value="1"/>
</dbReference>
<dbReference type="PANTHER" id="PTHR43818:SF11">
    <property type="entry name" value="BCDNA.GH03377"/>
    <property type="match status" value="1"/>
</dbReference>
<dbReference type="AlphaFoldDB" id="A0A4S4BZD5"/>
<dbReference type="RefSeq" id="WP_136369946.1">
    <property type="nucleotide sequence ID" value="NZ_SSOB01000012.1"/>
</dbReference>
<dbReference type="GO" id="GO:0016491">
    <property type="term" value="F:oxidoreductase activity"/>
    <property type="evidence" value="ECO:0007669"/>
    <property type="project" value="UniProtKB-KW"/>
</dbReference>
<protein>
    <submittedName>
        <fullName evidence="4">Gfo/Idh/MocA family oxidoreductase</fullName>
    </submittedName>
</protein>
<keyword evidence="1" id="KW-0560">Oxidoreductase</keyword>
<accession>A0A4S4BZD5</accession>
<reference evidence="4 5" key="1">
    <citation type="submission" date="2019-04" db="EMBL/GenBank/DDBJ databases">
        <title>Cohnella sp. nov. isolated from preserved vegetables.</title>
        <authorList>
            <person name="Lin S.-Y."/>
            <person name="Hung M.-H."/>
            <person name="Young C.-C."/>
        </authorList>
    </citation>
    <scope>NUCLEOTIDE SEQUENCE [LARGE SCALE GENOMIC DNA]</scope>
    <source>
        <strain evidence="4 5">CC-MHH1044</strain>
    </source>
</reference>
<feature type="domain" description="Gfo/Idh/MocA-like oxidoreductase N-terminal" evidence="2">
    <location>
        <begin position="4"/>
        <end position="124"/>
    </location>
</feature>
<dbReference type="InterPro" id="IPR036291">
    <property type="entry name" value="NAD(P)-bd_dom_sf"/>
</dbReference>
<dbReference type="EMBL" id="SSOB01000012">
    <property type="protein sequence ID" value="THF79957.1"/>
    <property type="molecule type" value="Genomic_DNA"/>
</dbReference>
<comment type="caution">
    <text evidence="4">The sequence shown here is derived from an EMBL/GenBank/DDBJ whole genome shotgun (WGS) entry which is preliminary data.</text>
</comment>
<dbReference type="Proteomes" id="UP000310636">
    <property type="component" value="Unassembled WGS sequence"/>
</dbReference>
<evidence type="ECO:0000313" key="4">
    <source>
        <dbReference type="EMBL" id="THF79957.1"/>
    </source>
</evidence>
<dbReference type="Gene3D" id="3.30.360.10">
    <property type="entry name" value="Dihydrodipicolinate Reductase, domain 2"/>
    <property type="match status" value="1"/>
</dbReference>
<feature type="domain" description="GFO/IDH/MocA-like oxidoreductase" evidence="3">
    <location>
        <begin position="133"/>
        <end position="275"/>
    </location>
</feature>
<dbReference type="Gene3D" id="3.40.50.720">
    <property type="entry name" value="NAD(P)-binding Rossmann-like Domain"/>
    <property type="match status" value="1"/>
</dbReference>
<gene>
    <name evidence="4" type="ORF">E6C55_11585</name>
</gene>
<evidence type="ECO:0000313" key="5">
    <source>
        <dbReference type="Proteomes" id="UP000310636"/>
    </source>
</evidence>
<evidence type="ECO:0000259" key="3">
    <source>
        <dbReference type="Pfam" id="PF22725"/>
    </source>
</evidence>
<dbReference type="PANTHER" id="PTHR43818">
    <property type="entry name" value="BCDNA.GH03377"/>
    <property type="match status" value="1"/>
</dbReference>
<keyword evidence="5" id="KW-1185">Reference proteome</keyword>
<dbReference type="SUPFAM" id="SSF55347">
    <property type="entry name" value="Glyceraldehyde-3-phosphate dehydrogenase-like, C-terminal domain"/>
    <property type="match status" value="1"/>
</dbReference>
<dbReference type="Pfam" id="PF22725">
    <property type="entry name" value="GFO_IDH_MocA_C3"/>
    <property type="match status" value="1"/>
</dbReference>
<sequence>MNRLRMAFVGVGDMGSHHCIGFDLLPDCEVKYICDMNQANVDRTLAELSHAQPVVVTDYKELVRRDDIDAVVVSVPNYLHREVAVAFLEAGKHVFLEKPVAHTLEDCDAIIAAAEASGSLLQIGLVYRYSNVYRRMAEELERGRLGEVKLMWCKEFRDPFPPAEWFYDKNKSGGALVEKDCHHFDIFNWMIGSKPVRVFATGGQHVMKQGQRNLITNSYSHYPERTISDVSIVDHAWVTIEYENGSKANLGLCMYLKPRNLTGDGLEIGLIGQNGAQMVAKNDKTIDIVGGNDFTRDHLDIDVTSDSIMGGHTGGQTQRIEFVRGVREGAKPFASAYVGRDALLIALAAEKSILEERYVYLREFAANPAVEIAK</sequence>
<name>A0A4S4BZD5_9BACL</name>
<dbReference type="GO" id="GO:0000166">
    <property type="term" value="F:nucleotide binding"/>
    <property type="evidence" value="ECO:0007669"/>
    <property type="project" value="InterPro"/>
</dbReference>
<evidence type="ECO:0000259" key="2">
    <source>
        <dbReference type="Pfam" id="PF01408"/>
    </source>
</evidence>
<proteinExistence type="predicted"/>
<dbReference type="Pfam" id="PF01408">
    <property type="entry name" value="GFO_IDH_MocA"/>
    <property type="match status" value="1"/>
</dbReference>
<dbReference type="OrthoDB" id="9815825at2"/>
<dbReference type="InterPro" id="IPR050463">
    <property type="entry name" value="Gfo/Idh/MocA_oxidrdct_glycsds"/>
</dbReference>
<organism evidence="4 5">
    <name type="scientific">Cohnella fermenti</name>
    <dbReference type="NCBI Taxonomy" id="2565925"/>
    <lineage>
        <taxon>Bacteria</taxon>
        <taxon>Bacillati</taxon>
        <taxon>Bacillota</taxon>
        <taxon>Bacilli</taxon>
        <taxon>Bacillales</taxon>
        <taxon>Paenibacillaceae</taxon>
        <taxon>Cohnella</taxon>
    </lineage>
</organism>
<evidence type="ECO:0000256" key="1">
    <source>
        <dbReference type="ARBA" id="ARBA00023002"/>
    </source>
</evidence>
<dbReference type="InterPro" id="IPR000683">
    <property type="entry name" value="Gfo/Idh/MocA-like_OxRdtase_N"/>
</dbReference>
<dbReference type="InterPro" id="IPR055170">
    <property type="entry name" value="GFO_IDH_MocA-like_dom"/>
</dbReference>